<evidence type="ECO:0000313" key="2">
    <source>
        <dbReference type="EMBL" id="KAH3884142.1"/>
    </source>
</evidence>
<protein>
    <recommendedName>
        <fullName evidence="1">NUP210 Ig-like domain-containing protein</fullName>
    </recommendedName>
</protein>
<proteinExistence type="predicted"/>
<dbReference type="AlphaFoldDB" id="A0A9D4MZR6"/>
<accession>A0A9D4MZR6</accession>
<dbReference type="Pfam" id="PF24902">
    <property type="entry name" value="Ig_NUP210_9th"/>
    <property type="match status" value="1"/>
</dbReference>
<evidence type="ECO:0000259" key="1">
    <source>
        <dbReference type="Pfam" id="PF24902"/>
    </source>
</evidence>
<dbReference type="EMBL" id="JAIWYP010000001">
    <property type="protein sequence ID" value="KAH3884142.1"/>
    <property type="molecule type" value="Genomic_DNA"/>
</dbReference>
<sequence length="57" mass="5789">MSVKASAGFLQVAPLTDGQSVLSVYDVCVASSKPAQVSVTVSGVGSIELSLMDKVCK</sequence>
<evidence type="ECO:0000313" key="3">
    <source>
        <dbReference type="Proteomes" id="UP000828390"/>
    </source>
</evidence>
<name>A0A9D4MZR6_DREPO</name>
<reference evidence="2" key="1">
    <citation type="journal article" date="2019" name="bioRxiv">
        <title>The Genome of the Zebra Mussel, Dreissena polymorpha: A Resource for Invasive Species Research.</title>
        <authorList>
            <person name="McCartney M.A."/>
            <person name="Auch B."/>
            <person name="Kono T."/>
            <person name="Mallez S."/>
            <person name="Zhang Y."/>
            <person name="Obille A."/>
            <person name="Becker A."/>
            <person name="Abrahante J.E."/>
            <person name="Garbe J."/>
            <person name="Badalamenti J.P."/>
            <person name="Herman A."/>
            <person name="Mangelson H."/>
            <person name="Liachko I."/>
            <person name="Sullivan S."/>
            <person name="Sone E.D."/>
            <person name="Koren S."/>
            <person name="Silverstein K.A.T."/>
            <person name="Beckman K.B."/>
            <person name="Gohl D.M."/>
        </authorList>
    </citation>
    <scope>NUCLEOTIDE SEQUENCE</scope>
    <source>
        <strain evidence="2">Duluth1</strain>
        <tissue evidence="2">Whole animal</tissue>
    </source>
</reference>
<organism evidence="2 3">
    <name type="scientific">Dreissena polymorpha</name>
    <name type="common">Zebra mussel</name>
    <name type="synonym">Mytilus polymorpha</name>
    <dbReference type="NCBI Taxonomy" id="45954"/>
    <lineage>
        <taxon>Eukaryota</taxon>
        <taxon>Metazoa</taxon>
        <taxon>Spiralia</taxon>
        <taxon>Lophotrochozoa</taxon>
        <taxon>Mollusca</taxon>
        <taxon>Bivalvia</taxon>
        <taxon>Autobranchia</taxon>
        <taxon>Heteroconchia</taxon>
        <taxon>Euheterodonta</taxon>
        <taxon>Imparidentia</taxon>
        <taxon>Neoheterodontei</taxon>
        <taxon>Myida</taxon>
        <taxon>Dreissenoidea</taxon>
        <taxon>Dreissenidae</taxon>
        <taxon>Dreissena</taxon>
    </lineage>
</organism>
<keyword evidence="3" id="KW-1185">Reference proteome</keyword>
<feature type="domain" description="NUP210 Ig-like" evidence="1">
    <location>
        <begin position="6"/>
        <end position="41"/>
    </location>
</feature>
<dbReference type="Proteomes" id="UP000828390">
    <property type="component" value="Unassembled WGS sequence"/>
</dbReference>
<reference evidence="2" key="2">
    <citation type="submission" date="2020-11" db="EMBL/GenBank/DDBJ databases">
        <authorList>
            <person name="McCartney M.A."/>
            <person name="Auch B."/>
            <person name="Kono T."/>
            <person name="Mallez S."/>
            <person name="Becker A."/>
            <person name="Gohl D.M."/>
            <person name="Silverstein K.A.T."/>
            <person name="Koren S."/>
            <person name="Bechman K.B."/>
            <person name="Herman A."/>
            <person name="Abrahante J.E."/>
            <person name="Garbe J."/>
        </authorList>
    </citation>
    <scope>NUCLEOTIDE SEQUENCE</scope>
    <source>
        <strain evidence="2">Duluth1</strain>
        <tissue evidence="2">Whole animal</tissue>
    </source>
</reference>
<gene>
    <name evidence="2" type="ORF">DPMN_008114</name>
</gene>
<dbReference type="InterPro" id="IPR056899">
    <property type="entry name" value="Ig_NUP210_9th"/>
</dbReference>
<comment type="caution">
    <text evidence="2">The sequence shown here is derived from an EMBL/GenBank/DDBJ whole genome shotgun (WGS) entry which is preliminary data.</text>
</comment>